<dbReference type="PRINTS" id="PR00081">
    <property type="entry name" value="GDHRDH"/>
</dbReference>
<dbReference type="Proteomes" id="UP000076837">
    <property type="component" value="Unassembled WGS sequence"/>
</dbReference>
<dbReference type="PANTHER" id="PTHR24320">
    <property type="entry name" value="RETINOL DEHYDROGENASE"/>
    <property type="match status" value="1"/>
</dbReference>
<dbReference type="InterPro" id="IPR002347">
    <property type="entry name" value="SDR_fam"/>
</dbReference>
<evidence type="ECO:0000256" key="2">
    <source>
        <dbReference type="ARBA" id="ARBA00023002"/>
    </source>
</evidence>
<organism evidence="3 4">
    <name type="scientific">Didymella rabiei</name>
    <name type="common">Chickpea ascochyta blight fungus</name>
    <name type="synonym">Mycosphaerella rabiei</name>
    <dbReference type="NCBI Taxonomy" id="5454"/>
    <lineage>
        <taxon>Eukaryota</taxon>
        <taxon>Fungi</taxon>
        <taxon>Dikarya</taxon>
        <taxon>Ascomycota</taxon>
        <taxon>Pezizomycotina</taxon>
        <taxon>Dothideomycetes</taxon>
        <taxon>Pleosporomycetidae</taxon>
        <taxon>Pleosporales</taxon>
        <taxon>Pleosporineae</taxon>
        <taxon>Didymellaceae</taxon>
        <taxon>Ascochyta</taxon>
    </lineage>
</organism>
<dbReference type="EMBL" id="JYNV01000322">
    <property type="protein sequence ID" value="KZM18661.1"/>
    <property type="molecule type" value="Genomic_DNA"/>
</dbReference>
<comment type="similarity">
    <text evidence="1">Belongs to the short-chain dehydrogenases/reductases (SDR) family.</text>
</comment>
<gene>
    <name evidence="3" type="ORF">ST47_g10198</name>
</gene>
<keyword evidence="4" id="KW-1185">Reference proteome</keyword>
<name>A0A162VXF5_DIDRA</name>
<keyword evidence="2" id="KW-0560">Oxidoreductase</keyword>
<dbReference type="Pfam" id="PF00106">
    <property type="entry name" value="adh_short"/>
    <property type="match status" value="1"/>
</dbReference>
<proteinExistence type="inferred from homology"/>
<dbReference type="SUPFAM" id="SSF51735">
    <property type="entry name" value="NAD(P)-binding Rossmann-fold domains"/>
    <property type="match status" value="1"/>
</dbReference>
<evidence type="ECO:0000256" key="1">
    <source>
        <dbReference type="ARBA" id="ARBA00006484"/>
    </source>
</evidence>
<dbReference type="GO" id="GO:0016491">
    <property type="term" value="F:oxidoreductase activity"/>
    <property type="evidence" value="ECO:0007669"/>
    <property type="project" value="UniProtKB-KW"/>
</dbReference>
<accession>A0A162VXF5</accession>
<dbReference type="OrthoDB" id="191139at2759"/>
<protein>
    <submittedName>
        <fullName evidence="3">Oxidoreductase</fullName>
    </submittedName>
</protein>
<dbReference type="InterPro" id="IPR036291">
    <property type="entry name" value="NAD(P)-bd_dom_sf"/>
</dbReference>
<evidence type="ECO:0000313" key="3">
    <source>
        <dbReference type="EMBL" id="KZM18661.1"/>
    </source>
</evidence>
<evidence type="ECO:0000313" key="4">
    <source>
        <dbReference type="Proteomes" id="UP000076837"/>
    </source>
</evidence>
<comment type="caution">
    <text evidence="3">The sequence shown here is derived from an EMBL/GenBank/DDBJ whole genome shotgun (WGS) entry which is preliminary data.</text>
</comment>
<sequence length="339" mass="36141">MTSYSKAHKNPQGPGDARPTAQQIIEDNNLTGHLSGKVALITGVSSGIGIESARALKSTGMHVFGAVRNLEKARAALKDDLEPGHLELLELDMNSLASVRACAKEFLSKSNRLNVLVTNAGIMMTPEGKTADSFELQFGTNHLAHFLLFKLLNPTLLASATREFGSRVICLSSVGHRGGAFDFSDADDINFVNKPYDPVAAYAQSKLAAVYMVNEIERRFSSQHLHAFSVMPGGIWTGLQASLPEAVVSTWQSDAEFQKAFKSTEQGAATTVWGAVAKELEGKGGMYLENCAVAGPAPAPTGDPTVDMGAAGYAAWAFDEAKEGALWKMSCNMVGIDEV</sequence>
<dbReference type="PANTHER" id="PTHR24320:SF272">
    <property type="entry name" value="NAD(P)-BINDING ROSSMANN-FOLD SUPERFAMILY PROTEIN"/>
    <property type="match status" value="1"/>
</dbReference>
<dbReference type="AlphaFoldDB" id="A0A162VXF5"/>
<reference evidence="3 4" key="1">
    <citation type="journal article" date="2016" name="Sci. Rep.">
        <title>Draft genome sequencing and secretome analysis of fungal phytopathogen Ascochyta rabiei provides insight into the necrotrophic effector repertoire.</title>
        <authorList>
            <person name="Verma S."/>
            <person name="Gazara R.K."/>
            <person name="Nizam S."/>
            <person name="Parween S."/>
            <person name="Chattopadhyay D."/>
            <person name="Verma P.K."/>
        </authorList>
    </citation>
    <scope>NUCLEOTIDE SEQUENCE [LARGE SCALE GENOMIC DNA]</scope>
    <source>
        <strain evidence="3 4">ArDII</strain>
    </source>
</reference>
<dbReference type="Gene3D" id="3.40.50.720">
    <property type="entry name" value="NAD(P)-binding Rossmann-like Domain"/>
    <property type="match status" value="1"/>
</dbReference>
<dbReference type="STRING" id="5454.A0A162VXF5"/>